<feature type="signal peptide" evidence="1">
    <location>
        <begin position="1"/>
        <end position="22"/>
    </location>
</feature>
<accession>A0AAF3FKB4</accession>
<dbReference type="WBParaSite" id="MBELARI_LOCUS7567">
    <property type="protein sequence ID" value="MBELARI_LOCUS7567"/>
    <property type="gene ID" value="MBELARI_LOCUS7567"/>
</dbReference>
<sequence>MAPLRSLLIFLLGLLAISSVFAYPRHFEKRAMRNSLVRFGKRSDILQDSMESPLSSGREIFVVDPTLLRDYLDRY</sequence>
<feature type="chain" id="PRO_5042166039" evidence="1">
    <location>
        <begin position="23"/>
        <end position="75"/>
    </location>
</feature>
<evidence type="ECO:0000256" key="1">
    <source>
        <dbReference type="SAM" id="SignalP"/>
    </source>
</evidence>
<evidence type="ECO:0000313" key="2">
    <source>
        <dbReference type="Proteomes" id="UP000887575"/>
    </source>
</evidence>
<evidence type="ECO:0000313" key="3">
    <source>
        <dbReference type="WBParaSite" id="MBELARI_LOCUS7567"/>
    </source>
</evidence>
<reference evidence="3" key="1">
    <citation type="submission" date="2024-02" db="UniProtKB">
        <authorList>
            <consortium name="WormBaseParasite"/>
        </authorList>
    </citation>
    <scope>IDENTIFICATION</scope>
</reference>
<name>A0AAF3FKB4_9BILA</name>
<dbReference type="Proteomes" id="UP000887575">
    <property type="component" value="Unassembled WGS sequence"/>
</dbReference>
<keyword evidence="2" id="KW-1185">Reference proteome</keyword>
<organism evidence="2 3">
    <name type="scientific">Mesorhabditis belari</name>
    <dbReference type="NCBI Taxonomy" id="2138241"/>
    <lineage>
        <taxon>Eukaryota</taxon>
        <taxon>Metazoa</taxon>
        <taxon>Ecdysozoa</taxon>
        <taxon>Nematoda</taxon>
        <taxon>Chromadorea</taxon>
        <taxon>Rhabditida</taxon>
        <taxon>Rhabditina</taxon>
        <taxon>Rhabditomorpha</taxon>
        <taxon>Rhabditoidea</taxon>
        <taxon>Rhabditidae</taxon>
        <taxon>Mesorhabditinae</taxon>
        <taxon>Mesorhabditis</taxon>
    </lineage>
</organism>
<keyword evidence="1" id="KW-0732">Signal</keyword>
<proteinExistence type="predicted"/>
<dbReference type="AlphaFoldDB" id="A0AAF3FKB4"/>
<protein>
    <submittedName>
        <fullName evidence="3">Uncharacterized protein</fullName>
    </submittedName>
</protein>